<dbReference type="EMBL" id="CAJZBQ010000051">
    <property type="protein sequence ID" value="CAG9330600.1"/>
    <property type="molecule type" value="Genomic_DNA"/>
</dbReference>
<reference evidence="1" key="1">
    <citation type="submission" date="2021-09" db="EMBL/GenBank/DDBJ databases">
        <authorList>
            <consortium name="AG Swart"/>
            <person name="Singh M."/>
            <person name="Singh A."/>
            <person name="Seah K."/>
            <person name="Emmerich C."/>
        </authorList>
    </citation>
    <scope>NUCLEOTIDE SEQUENCE</scope>
    <source>
        <strain evidence="1">ATCC30299</strain>
    </source>
</reference>
<protein>
    <recommendedName>
        <fullName evidence="3">CHCH domain-containing protein</fullName>
    </recommendedName>
</protein>
<name>A0AAU9JUR8_9CILI</name>
<accession>A0AAU9JUR8</accession>
<sequence length="77" mass="9029">MEYAYSASKIILPVLVTGIYYTHWRASKEAENDKQIKKHCQKQDADLYMCMISNGNKKLCKDAQSELDYCVYQHRGY</sequence>
<evidence type="ECO:0008006" key="3">
    <source>
        <dbReference type="Google" id="ProtNLM"/>
    </source>
</evidence>
<comment type="caution">
    <text evidence="1">The sequence shown here is derived from an EMBL/GenBank/DDBJ whole genome shotgun (WGS) entry which is preliminary data.</text>
</comment>
<proteinExistence type="predicted"/>
<evidence type="ECO:0000313" key="1">
    <source>
        <dbReference type="EMBL" id="CAG9330600.1"/>
    </source>
</evidence>
<evidence type="ECO:0000313" key="2">
    <source>
        <dbReference type="Proteomes" id="UP001162131"/>
    </source>
</evidence>
<gene>
    <name evidence="1" type="ORF">BSTOLATCC_MIC51182</name>
</gene>
<dbReference type="Proteomes" id="UP001162131">
    <property type="component" value="Unassembled WGS sequence"/>
</dbReference>
<keyword evidence="2" id="KW-1185">Reference proteome</keyword>
<organism evidence="1 2">
    <name type="scientific">Blepharisma stoltei</name>
    <dbReference type="NCBI Taxonomy" id="1481888"/>
    <lineage>
        <taxon>Eukaryota</taxon>
        <taxon>Sar</taxon>
        <taxon>Alveolata</taxon>
        <taxon>Ciliophora</taxon>
        <taxon>Postciliodesmatophora</taxon>
        <taxon>Heterotrichea</taxon>
        <taxon>Heterotrichida</taxon>
        <taxon>Blepharismidae</taxon>
        <taxon>Blepharisma</taxon>
    </lineage>
</organism>
<dbReference type="AlphaFoldDB" id="A0AAU9JUR8"/>